<dbReference type="OrthoDB" id="567787at2759"/>
<comment type="similarity">
    <text evidence="5">Belongs to the CFAP91 family.</text>
</comment>
<dbReference type="Pfam" id="PF14738">
    <property type="entry name" value="CFAP91"/>
    <property type="match status" value="1"/>
</dbReference>
<reference evidence="8 9" key="1">
    <citation type="journal article" date="2010" name="Science">
        <title>Genomic comparison of the ants Camponotus floridanus and Harpegnathos saltator.</title>
        <authorList>
            <person name="Bonasio R."/>
            <person name="Zhang G."/>
            <person name="Ye C."/>
            <person name="Mutti N.S."/>
            <person name="Fang X."/>
            <person name="Qin N."/>
            <person name="Donahue G."/>
            <person name="Yang P."/>
            <person name="Li Q."/>
            <person name="Li C."/>
            <person name="Zhang P."/>
            <person name="Huang Z."/>
            <person name="Berger S.L."/>
            <person name="Reinberg D."/>
            <person name="Wang J."/>
            <person name="Liebig J."/>
        </authorList>
    </citation>
    <scope>NUCLEOTIDE SEQUENCE [LARGE SCALE GENOMIC DNA]</scope>
    <source>
        <strain evidence="9">C129</strain>
    </source>
</reference>
<dbReference type="OMA" id="HEIHVIN"/>
<dbReference type="InterPro" id="IPR032840">
    <property type="entry name" value="CFAP91_dom"/>
</dbReference>
<evidence type="ECO:0000256" key="5">
    <source>
        <dbReference type="ARBA" id="ARBA00029468"/>
    </source>
</evidence>
<evidence type="ECO:0000256" key="1">
    <source>
        <dbReference type="ARBA" id="ARBA00004430"/>
    </source>
</evidence>
<evidence type="ECO:0000256" key="6">
    <source>
        <dbReference type="ARBA" id="ARBA00029555"/>
    </source>
</evidence>
<feature type="domain" description="CFAP91" evidence="7">
    <location>
        <begin position="68"/>
        <end position="160"/>
    </location>
</feature>
<evidence type="ECO:0000313" key="9">
    <source>
        <dbReference type="Proteomes" id="UP000000311"/>
    </source>
</evidence>
<dbReference type="AlphaFoldDB" id="E2ABI7"/>
<sequence>MAVQSETTKITNEEDMYKHFRKLVLPKIQIINIPHYFEHRSLSGILQNGQKRYCDTLLKSKPCKNTKTQTNYRETETQTEPWEPPYKIIPDQNPEILTLGHLTWKHGLPAGVHEIHVINRMQMKKAWETILPPMNTPTNVKLRNSIIIMLEVDEWAFRESFDVLLRVLSSPSRVLMIIIKAQSVKTKTERVLADFRF</sequence>
<gene>
    <name evidence="8" type="ORF">EAG_03048</name>
</gene>
<dbReference type="PANTHER" id="PTHR22455">
    <property type="entry name" value="CILIA- AND FLAGELLA-ASSOCIATED PROTEIN 91"/>
    <property type="match status" value="1"/>
</dbReference>
<dbReference type="GO" id="GO:0005930">
    <property type="term" value="C:axoneme"/>
    <property type="evidence" value="ECO:0007669"/>
    <property type="project" value="UniProtKB-SubCell"/>
</dbReference>
<keyword evidence="2" id="KW-0963">Cytoplasm</keyword>
<dbReference type="Proteomes" id="UP000000311">
    <property type="component" value="Unassembled WGS sequence"/>
</dbReference>
<keyword evidence="4" id="KW-0966">Cell projection</keyword>
<keyword evidence="9" id="KW-1185">Reference proteome</keyword>
<dbReference type="PANTHER" id="PTHR22455:SF10">
    <property type="entry name" value="CILIA- AND FLAGELLA-ASSOCIATED PROTEIN 91"/>
    <property type="match status" value="1"/>
</dbReference>
<dbReference type="InterPro" id="IPR026720">
    <property type="entry name" value="CFAP91"/>
</dbReference>
<evidence type="ECO:0000256" key="2">
    <source>
        <dbReference type="ARBA" id="ARBA00022490"/>
    </source>
</evidence>
<evidence type="ECO:0000256" key="4">
    <source>
        <dbReference type="ARBA" id="ARBA00023273"/>
    </source>
</evidence>
<keyword evidence="3" id="KW-0206">Cytoskeleton</keyword>
<organism evidence="9">
    <name type="scientific">Camponotus floridanus</name>
    <name type="common">Florida carpenter ant</name>
    <dbReference type="NCBI Taxonomy" id="104421"/>
    <lineage>
        <taxon>Eukaryota</taxon>
        <taxon>Metazoa</taxon>
        <taxon>Ecdysozoa</taxon>
        <taxon>Arthropoda</taxon>
        <taxon>Hexapoda</taxon>
        <taxon>Insecta</taxon>
        <taxon>Pterygota</taxon>
        <taxon>Neoptera</taxon>
        <taxon>Endopterygota</taxon>
        <taxon>Hymenoptera</taxon>
        <taxon>Apocrita</taxon>
        <taxon>Aculeata</taxon>
        <taxon>Formicoidea</taxon>
        <taxon>Formicidae</taxon>
        <taxon>Formicinae</taxon>
        <taxon>Camponotus</taxon>
    </lineage>
</organism>
<dbReference type="EMBL" id="GL438276">
    <property type="protein sequence ID" value="EFN69200.1"/>
    <property type="molecule type" value="Genomic_DNA"/>
</dbReference>
<evidence type="ECO:0000313" key="8">
    <source>
        <dbReference type="EMBL" id="EFN69200.1"/>
    </source>
</evidence>
<accession>E2ABI7</accession>
<name>E2ABI7_CAMFO</name>
<evidence type="ECO:0000256" key="3">
    <source>
        <dbReference type="ARBA" id="ARBA00023212"/>
    </source>
</evidence>
<protein>
    <recommendedName>
        <fullName evidence="6">Cilia- and flagella-associated protein 91</fullName>
    </recommendedName>
</protein>
<evidence type="ECO:0000259" key="7">
    <source>
        <dbReference type="Pfam" id="PF14738"/>
    </source>
</evidence>
<comment type="subcellular location">
    <subcellularLocation>
        <location evidence="1">Cytoplasm</location>
        <location evidence="1">Cytoskeleton</location>
        <location evidence="1">Cilium axoneme</location>
    </subcellularLocation>
</comment>
<dbReference type="InParanoid" id="E2ABI7"/>
<dbReference type="STRING" id="104421.E2ABI7"/>
<proteinExistence type="inferred from homology"/>